<protein>
    <recommendedName>
        <fullName evidence="2">C2 domain-containing protein</fullName>
    </recommendedName>
</protein>
<reference evidence="3" key="1">
    <citation type="submission" date="2019-03" db="EMBL/GenBank/DDBJ databases">
        <title>Improved annotation for the trematode Fasciola hepatica.</title>
        <authorList>
            <person name="Choi Y.-J."/>
            <person name="Martin J."/>
            <person name="Mitreva M."/>
        </authorList>
    </citation>
    <scope>NUCLEOTIDE SEQUENCE [LARGE SCALE GENOMIC DNA]</scope>
</reference>
<accession>A0A4E0RL06</accession>
<evidence type="ECO:0000259" key="2">
    <source>
        <dbReference type="PROSITE" id="PS50004"/>
    </source>
</evidence>
<keyword evidence="4" id="KW-1185">Reference proteome</keyword>
<proteinExistence type="predicted"/>
<organism evidence="3 4">
    <name type="scientific">Fasciola hepatica</name>
    <name type="common">Liver fluke</name>
    <dbReference type="NCBI Taxonomy" id="6192"/>
    <lineage>
        <taxon>Eukaryota</taxon>
        <taxon>Metazoa</taxon>
        <taxon>Spiralia</taxon>
        <taxon>Lophotrochozoa</taxon>
        <taxon>Platyhelminthes</taxon>
        <taxon>Trematoda</taxon>
        <taxon>Digenea</taxon>
        <taxon>Plagiorchiida</taxon>
        <taxon>Echinostomata</taxon>
        <taxon>Echinostomatoidea</taxon>
        <taxon>Fasciolidae</taxon>
        <taxon>Fasciola</taxon>
    </lineage>
</organism>
<feature type="compositionally biased region" description="Acidic residues" evidence="1">
    <location>
        <begin position="60"/>
        <end position="72"/>
    </location>
</feature>
<evidence type="ECO:0000313" key="3">
    <source>
        <dbReference type="EMBL" id="THD28555.1"/>
    </source>
</evidence>
<dbReference type="InterPro" id="IPR043541">
    <property type="entry name" value="SYT14/14L/16"/>
</dbReference>
<dbReference type="EMBL" id="JXXN02000121">
    <property type="protein sequence ID" value="THD28555.1"/>
    <property type="molecule type" value="Genomic_DNA"/>
</dbReference>
<dbReference type="Gene3D" id="2.60.40.150">
    <property type="entry name" value="C2 domain"/>
    <property type="match status" value="1"/>
</dbReference>
<dbReference type="PANTHER" id="PTHR46129:SF2">
    <property type="entry name" value="SYNAPTOTAGMIN 14, ISOFORM D"/>
    <property type="match status" value="1"/>
</dbReference>
<feature type="region of interest" description="Disordered" evidence="1">
    <location>
        <begin position="54"/>
        <end position="74"/>
    </location>
</feature>
<comment type="caution">
    <text evidence="3">The sequence shown here is derived from an EMBL/GenBank/DDBJ whole genome shotgun (WGS) entry which is preliminary data.</text>
</comment>
<dbReference type="SUPFAM" id="SSF49562">
    <property type="entry name" value="C2 domain (Calcium/lipid-binding domain, CaLB)"/>
    <property type="match status" value="1"/>
</dbReference>
<evidence type="ECO:0000313" key="4">
    <source>
        <dbReference type="Proteomes" id="UP000230066"/>
    </source>
</evidence>
<dbReference type="PROSITE" id="PS50004">
    <property type="entry name" value="C2"/>
    <property type="match status" value="1"/>
</dbReference>
<dbReference type="InterPro" id="IPR000008">
    <property type="entry name" value="C2_dom"/>
</dbReference>
<dbReference type="InterPro" id="IPR035892">
    <property type="entry name" value="C2_domain_sf"/>
</dbReference>
<dbReference type="PANTHER" id="PTHR46129">
    <property type="entry name" value="SYNAPTOTAGMIN 14, ISOFORM D"/>
    <property type="match status" value="1"/>
</dbReference>
<dbReference type="Proteomes" id="UP000230066">
    <property type="component" value="Unassembled WGS sequence"/>
</dbReference>
<evidence type="ECO:0000256" key="1">
    <source>
        <dbReference type="SAM" id="MobiDB-lite"/>
    </source>
</evidence>
<feature type="compositionally biased region" description="Basic and acidic residues" evidence="1">
    <location>
        <begin position="17"/>
        <end position="26"/>
    </location>
</feature>
<gene>
    <name evidence="3" type="ORF">D915_000632</name>
</gene>
<sequence length="309" mass="34535">MGNRESSEESVVEDESEEKKKTKNDEQQCTADGTDGALGINVEQLTYNDIYLEESHESDEGLTDFTEDDSEDGDWRHMREFPDSVSVVSRARAFTAHLLLVVSYNRPQSALNVRIKGTTDVPGRGQGGPDAYQLMVTLMNNARQREYSKLRIGPNPTFDDKWTFHLPSADMMNAVMRFRLYACSLGQRTGVLGEGKLELSEVNPRLENSLTIRLVPPMEILTESEDEKNDPENKARIQGFIGEVGRNMNEMAQVPLPHPLDSELLLNAAYNPKTGRFECIVQQAHGINVPGTKNSKPCKCVRTGLSLKT</sequence>
<feature type="domain" description="C2" evidence="2">
    <location>
        <begin position="94"/>
        <end position="212"/>
    </location>
</feature>
<name>A0A4E0RL06_FASHE</name>
<dbReference type="GO" id="GO:0005543">
    <property type="term" value="F:phospholipid binding"/>
    <property type="evidence" value="ECO:0007669"/>
    <property type="project" value="TreeGrafter"/>
</dbReference>
<dbReference type="AlphaFoldDB" id="A0A4E0RL06"/>
<dbReference type="Pfam" id="PF00168">
    <property type="entry name" value="C2"/>
    <property type="match status" value="1"/>
</dbReference>
<feature type="region of interest" description="Disordered" evidence="1">
    <location>
        <begin position="1"/>
        <end position="38"/>
    </location>
</feature>